<keyword evidence="2" id="KW-1185">Reference proteome</keyword>
<gene>
    <name evidence="1" type="ORF">CEV33_4557</name>
</gene>
<sequence length="79" mass="8650">MGERRKLAGLVVGELARAVAVPDLPHDFIKRVPARAADRGRVVRPQHMPSSFHLKDMTARTAGTALPFPQESILRIGVL</sequence>
<comment type="caution">
    <text evidence="1">The sequence shown here is derived from an EMBL/GenBank/DDBJ whole genome shotgun (WGS) entry which is preliminary data.</text>
</comment>
<accession>A0A256GMK3</accession>
<protein>
    <submittedName>
        <fullName evidence="1">Uncharacterized protein</fullName>
    </submittedName>
</protein>
<dbReference type="Proteomes" id="UP000216478">
    <property type="component" value="Unassembled WGS sequence"/>
</dbReference>
<dbReference type="AlphaFoldDB" id="A0A256GMK3"/>
<evidence type="ECO:0000313" key="2">
    <source>
        <dbReference type="Proteomes" id="UP000216478"/>
    </source>
</evidence>
<proteinExistence type="predicted"/>
<evidence type="ECO:0000313" key="1">
    <source>
        <dbReference type="EMBL" id="OYR28415.1"/>
    </source>
</evidence>
<organism evidence="1 2">
    <name type="scientific">Brucella grignonensis</name>
    <dbReference type="NCBI Taxonomy" id="94627"/>
    <lineage>
        <taxon>Bacteria</taxon>
        <taxon>Pseudomonadati</taxon>
        <taxon>Pseudomonadota</taxon>
        <taxon>Alphaproteobacteria</taxon>
        <taxon>Hyphomicrobiales</taxon>
        <taxon>Brucellaceae</taxon>
        <taxon>Brucella/Ochrobactrum group</taxon>
        <taxon>Brucella</taxon>
    </lineage>
</organism>
<dbReference type="EMBL" id="NNRL01000003">
    <property type="protein sequence ID" value="OYR28415.1"/>
    <property type="molecule type" value="Genomic_DNA"/>
</dbReference>
<name>A0A256GMK3_9HYPH</name>
<reference evidence="1 2" key="1">
    <citation type="submission" date="2017-07" db="EMBL/GenBank/DDBJ databases">
        <title>Phylogenetic study on the rhizospheric bacterium Ochrobactrum sp. A44.</title>
        <authorList>
            <person name="Krzyzanowska D.M."/>
            <person name="Ossowicki A."/>
            <person name="Rajewska M."/>
            <person name="Maciag T."/>
            <person name="Kaczynski Z."/>
            <person name="Czerwicka M."/>
            <person name="Jafra S."/>
        </authorList>
    </citation>
    <scope>NUCLEOTIDE SEQUENCE [LARGE SCALE GENOMIC DNA]</scope>
    <source>
        <strain evidence="1 2">OgA9a</strain>
    </source>
</reference>